<dbReference type="NCBIfam" id="TIGR03755">
    <property type="entry name" value="conj_TIGR03755"/>
    <property type="match status" value="1"/>
</dbReference>
<dbReference type="AlphaFoldDB" id="A0A241XDV2"/>
<reference evidence="2 3" key="1">
    <citation type="submission" date="2017-05" db="EMBL/GenBank/DDBJ databases">
        <authorList>
            <person name="Song R."/>
            <person name="Chenine A.L."/>
            <person name="Ruprecht R.M."/>
        </authorList>
    </citation>
    <scope>NUCLEOTIDE SEQUENCE [LARGE SCALE GENOMIC DNA]</scope>
    <source>
        <strain evidence="2 3">S567_C10_BS</strain>
    </source>
</reference>
<name>A0A241XDV2_PSEAI</name>
<dbReference type="EMBL" id="NFFZ01000094">
    <property type="protein sequence ID" value="OTI51216.1"/>
    <property type="molecule type" value="Genomic_DNA"/>
</dbReference>
<evidence type="ECO:0000313" key="3">
    <source>
        <dbReference type="Proteomes" id="UP000194857"/>
    </source>
</evidence>
<feature type="non-terminal residue" evidence="2">
    <location>
        <position position="406"/>
    </location>
</feature>
<feature type="signal peptide" evidence="1">
    <location>
        <begin position="1"/>
        <end position="21"/>
    </location>
</feature>
<dbReference type="RefSeq" id="WP_086250910.1">
    <property type="nucleotide sequence ID" value="NZ_NFFZ01000094.1"/>
</dbReference>
<evidence type="ECO:0000256" key="1">
    <source>
        <dbReference type="SAM" id="SignalP"/>
    </source>
</evidence>
<accession>A0A241XDV2</accession>
<feature type="chain" id="PRO_5012851270" evidence="1">
    <location>
        <begin position="22"/>
        <end position="406"/>
    </location>
</feature>
<gene>
    <name evidence="2" type="ORF">CAZ10_38590</name>
</gene>
<keyword evidence="1" id="KW-0732">Signal</keyword>
<protein>
    <submittedName>
        <fullName evidence="2">Integrating conjugative element protein</fullName>
    </submittedName>
</protein>
<comment type="caution">
    <text evidence="2">The sequence shown here is derived from an EMBL/GenBank/DDBJ whole genome shotgun (WGS) entry which is preliminary data.</text>
</comment>
<dbReference type="Proteomes" id="UP000194857">
    <property type="component" value="Unassembled WGS sequence"/>
</dbReference>
<proteinExistence type="predicted"/>
<organism evidence="2 3">
    <name type="scientific">Pseudomonas aeruginosa</name>
    <dbReference type="NCBI Taxonomy" id="287"/>
    <lineage>
        <taxon>Bacteria</taxon>
        <taxon>Pseudomonadati</taxon>
        <taxon>Pseudomonadota</taxon>
        <taxon>Gammaproteobacteria</taxon>
        <taxon>Pseudomonadales</taxon>
        <taxon>Pseudomonadaceae</taxon>
        <taxon>Pseudomonas</taxon>
    </lineage>
</organism>
<dbReference type="InterPro" id="IPR021204">
    <property type="entry name" value="Integr_conj_element_PFL4711"/>
</dbReference>
<evidence type="ECO:0000313" key="2">
    <source>
        <dbReference type="EMBL" id="OTI51216.1"/>
    </source>
</evidence>
<sequence length="406" mass="42481">MGMNITSIALTWLLAAQLAQADDPINVSKTGTVLSDEVLYSIGGGSAVSMGSAGQMDSIGVGFGWNNDMMCGNMNLSITLENQLNGATQGFQNIMGSVIQNATGAVMSLPALIIQRANPQLYNLITNGILQARIDYDRSKGTCRAIAEKMADIAGEQTGWGKIAEGQALGATLSSGGKDAVSALEAVEKKGGNDGVTWVGGDKAGGSGQKPIRIVNDVTQAGYNLLTSRSVNDSSSVPSATCNNGLVCNTWSSPQEAAAFATRVLGEQQQQTCEGCQKTVTAAGVGLTPLIQETYDKKLQSLQELLSKSKPLTAENLAAAGTDALPITRGVIEALRDERDQDVLARRLASDVSLMDVLSKALLLQRLMFAGAKEPNVAANGLATQAVDQQTSLLQQEISNLKTELE</sequence>